<dbReference type="PROSITE" id="PS50887">
    <property type="entry name" value="GGDEF"/>
    <property type="match status" value="1"/>
</dbReference>
<dbReference type="InterPro" id="IPR050706">
    <property type="entry name" value="Cyclic-di-GMP_PDE-like"/>
</dbReference>
<dbReference type="PANTHER" id="PTHR33121:SF70">
    <property type="entry name" value="SIGNALING PROTEIN YKOW"/>
    <property type="match status" value="1"/>
</dbReference>
<dbReference type="Proteomes" id="UP000266693">
    <property type="component" value="Unassembled WGS sequence"/>
</dbReference>
<keyword evidence="4" id="KW-1185">Reference proteome</keyword>
<dbReference type="SUPFAM" id="SSF55073">
    <property type="entry name" value="Nucleotide cyclase"/>
    <property type="match status" value="1"/>
</dbReference>
<dbReference type="AlphaFoldDB" id="A0A396RN64"/>
<evidence type="ECO:0000259" key="2">
    <source>
        <dbReference type="PROSITE" id="PS50887"/>
    </source>
</evidence>
<dbReference type="Pfam" id="PF00563">
    <property type="entry name" value="EAL"/>
    <property type="match status" value="1"/>
</dbReference>
<proteinExistence type="predicted"/>
<dbReference type="PANTHER" id="PTHR33121">
    <property type="entry name" value="CYCLIC DI-GMP PHOSPHODIESTERASE PDEF"/>
    <property type="match status" value="1"/>
</dbReference>
<feature type="domain" description="EAL" evidence="1">
    <location>
        <begin position="307"/>
        <end position="562"/>
    </location>
</feature>
<reference evidence="3 4" key="1">
    <citation type="submission" date="2018-08" db="EMBL/GenBank/DDBJ databases">
        <title>The multiple taxonomic identification of Sphingomonas gilva.</title>
        <authorList>
            <person name="Zhu D."/>
            <person name="Zheng S."/>
        </authorList>
    </citation>
    <scope>NUCLEOTIDE SEQUENCE [LARGE SCALE GENOMIC DNA]</scope>
    <source>
        <strain evidence="3 4">ZDH117</strain>
    </source>
</reference>
<gene>
    <name evidence="3" type="ORF">D1610_05245</name>
</gene>
<dbReference type="Pfam" id="PF00990">
    <property type="entry name" value="GGDEF"/>
    <property type="match status" value="1"/>
</dbReference>
<name>A0A396RN64_9SPHN</name>
<dbReference type="SUPFAM" id="SSF141868">
    <property type="entry name" value="EAL domain-like"/>
    <property type="match status" value="1"/>
</dbReference>
<dbReference type="SMART" id="SM00052">
    <property type="entry name" value="EAL"/>
    <property type="match status" value="1"/>
</dbReference>
<protein>
    <submittedName>
        <fullName evidence="3">Bifunctional diguanylate cyclase/phosphodiesterase</fullName>
    </submittedName>
</protein>
<dbReference type="CDD" id="cd01948">
    <property type="entry name" value="EAL"/>
    <property type="match status" value="1"/>
</dbReference>
<dbReference type="InterPro" id="IPR043128">
    <property type="entry name" value="Rev_trsase/Diguanyl_cyclase"/>
</dbReference>
<dbReference type="CDD" id="cd01949">
    <property type="entry name" value="GGDEF"/>
    <property type="match status" value="1"/>
</dbReference>
<dbReference type="RefSeq" id="WP_118863108.1">
    <property type="nucleotide sequence ID" value="NZ_QWLV01000002.1"/>
</dbReference>
<evidence type="ECO:0000313" key="4">
    <source>
        <dbReference type="Proteomes" id="UP000266693"/>
    </source>
</evidence>
<feature type="domain" description="GGDEF" evidence="2">
    <location>
        <begin position="164"/>
        <end position="298"/>
    </location>
</feature>
<sequence>MADAQALDQKTQDALAASRAAAGAHINLLPIPAAVVQGPGELEITAANGPFLRAGLMGDERHPGLMVALGARIAGFLASKALTTSFPWQAGSQIDGRQYEVTIARRDANFPGCLVTLVDRTAELRTARHARREMFTDPLTGLLNRAGFADRIEELIDLDQGKPDNHAVLVVDLDRFSRVNACLGGMTGDELLITAARRIKSALRGHDSLARTGGDEFGILLALDNGVADALQVADRVRGALAAPFRLSEFDIRIDCSIGVALGGDAADADDCAQDLIRNAQFAVKAAKATRKVEIYQAGAFDIERRRFGLETDLRRAIDSGELRLSYQPIVDLGSGRIVSFEALTRWRRADGDVSPGDFIPVAEESGLIVPLGRWVMDEAVRTLADWRQRGDPGQSIGMSINLSAIQFQQDDVVRCLRQALAEHKVEGSAMTLELTESAIIGDQSRIGETMRALRRLGARLAMDDFGTGYSSLSLLQKLPIDILKIDRSFVTAMLADRDKLAIVRAILSLAQALGKATTAEGIETNALAQTLGALGCTYGQGYLYAQPLEAEQAYAELCARNQ</sequence>
<evidence type="ECO:0000259" key="1">
    <source>
        <dbReference type="PROSITE" id="PS50883"/>
    </source>
</evidence>
<evidence type="ECO:0000313" key="3">
    <source>
        <dbReference type="EMBL" id="RHW17917.1"/>
    </source>
</evidence>
<dbReference type="InterPro" id="IPR029787">
    <property type="entry name" value="Nucleotide_cyclase"/>
</dbReference>
<dbReference type="InterPro" id="IPR000160">
    <property type="entry name" value="GGDEF_dom"/>
</dbReference>
<dbReference type="NCBIfam" id="TIGR00254">
    <property type="entry name" value="GGDEF"/>
    <property type="match status" value="1"/>
</dbReference>
<dbReference type="EMBL" id="QWLV01000002">
    <property type="protein sequence ID" value="RHW17917.1"/>
    <property type="molecule type" value="Genomic_DNA"/>
</dbReference>
<dbReference type="SMART" id="SM00267">
    <property type="entry name" value="GGDEF"/>
    <property type="match status" value="1"/>
</dbReference>
<dbReference type="Gene3D" id="3.20.20.450">
    <property type="entry name" value="EAL domain"/>
    <property type="match status" value="1"/>
</dbReference>
<dbReference type="Gene3D" id="3.30.70.270">
    <property type="match status" value="1"/>
</dbReference>
<comment type="caution">
    <text evidence="3">The sequence shown here is derived from an EMBL/GenBank/DDBJ whole genome shotgun (WGS) entry which is preliminary data.</text>
</comment>
<dbReference type="InterPro" id="IPR035919">
    <property type="entry name" value="EAL_sf"/>
</dbReference>
<dbReference type="PROSITE" id="PS50883">
    <property type="entry name" value="EAL"/>
    <property type="match status" value="1"/>
</dbReference>
<dbReference type="InterPro" id="IPR001633">
    <property type="entry name" value="EAL_dom"/>
</dbReference>
<dbReference type="OrthoDB" id="9814202at2"/>
<dbReference type="GO" id="GO:0071111">
    <property type="term" value="F:cyclic-guanylate-specific phosphodiesterase activity"/>
    <property type="evidence" value="ECO:0007669"/>
    <property type="project" value="InterPro"/>
</dbReference>
<organism evidence="3 4">
    <name type="scientific">Sphingomonas gilva</name>
    <dbReference type="NCBI Taxonomy" id="2305907"/>
    <lineage>
        <taxon>Bacteria</taxon>
        <taxon>Pseudomonadati</taxon>
        <taxon>Pseudomonadota</taxon>
        <taxon>Alphaproteobacteria</taxon>
        <taxon>Sphingomonadales</taxon>
        <taxon>Sphingomonadaceae</taxon>
        <taxon>Sphingomonas</taxon>
    </lineage>
</organism>
<accession>A0A396RN64</accession>